<evidence type="ECO:0000259" key="5">
    <source>
        <dbReference type="PROSITE" id="PS51007"/>
    </source>
</evidence>
<dbReference type="AlphaFoldDB" id="M5RU42"/>
<accession>M5RU42</accession>
<dbReference type="Gene3D" id="1.10.760.10">
    <property type="entry name" value="Cytochrome c-like domain"/>
    <property type="match status" value="2"/>
</dbReference>
<sequence length="1057" mass="117103">MMIFRLTFCLIVACFVCRPLLLQAEMLRRATPLDQQLKAADPDFLAEQVRLRGDARRGALVFFKSAAGCVNCHSSGDQASPLGPNLAEQGTNLTDEHLIESLLFPSRHIRKGFETVSLLTVDGQVHVGLIADEDDQQIRMRLSNDLTRDFAVLQEDVEQRNVNSKSLMPDGLIGSLKDQREFLDLARYVIEVARGGKSRASQLRPSPEELRIVDDSIDLDHAGIIKGLRSRDFEAGEAIYHGYCFDCHGSDGNTPSLSTARAFGTDKLKFGADPYQMFMTLTKGNGLMAPMSHLTPKERYQVVHYIREAFMKGNNPDYVKVTSELLKSLPTGTKDGTEIENVQRDFGPALASQLRRDFPSVLNIRLGETTIAYNLHAMDQADVWSGGFLDLSETQHVRPRGEGTANPDGESIRGLAGWRWGHNGTLDYSRKGLLPRGPMPAEWMDYHGHYLHNDRVTLSYSIDGREILESPRELDHRAGSEVIVHEMNIGPGGELVLAIAENAKIATAIVRGDAHDLTIQPDDKDRLVLRIPADTRSRTLQVFRAEGSDRSSLHAIANAYTPTTNLASLTTGGSRLWPDELETVGYLGLEQGGYALDTITIPESTPWNTWFRTSALDFFPDGRMALATHGGDIWIVSGIDDDLLQVRWKRFAAGLYEPFGVKIVNGQIYVTCKDRLTRLHDQDGNGEADFYESFCADIDVSTNFHAFNFDLQTDDEGNFYYAKSGHGADFSLPGAVFKISPDGKHREVFSTGFRTPNGLGSMPGGRITASDNQGQWTPASKINLLKPGGFYGWVPTYSIPGKWAPDGGKIDITKVVPPTSFDPPLVWMPQVFDNSSGGQIWVDDPRFGPLAGHLLHTSFGRGWMSYLMIQDVGDISQAAIVNLPYDFSTGIMRGRVNPADGQVYATGLQGWNGGGRVGLEEKGLQRLRYTGRPHRMVTDASVQPDGLLLSFNFQLDPEVATNVASYDATQWNYHWSRNYGSDQFSVKTDKVGVDKVAIQSATVDNSGSAVKLQIDDMQPADQLHLILHLRDRNGDAFDEEIYWTINRVPEVENNRAK</sequence>
<dbReference type="PATRIC" id="fig|1265738.3.peg.5583"/>
<evidence type="ECO:0000256" key="2">
    <source>
        <dbReference type="ARBA" id="ARBA00022723"/>
    </source>
</evidence>
<dbReference type="GO" id="GO:0020037">
    <property type="term" value="F:heme binding"/>
    <property type="evidence" value="ECO:0007669"/>
    <property type="project" value="InterPro"/>
</dbReference>
<gene>
    <name evidence="6" type="ORF">RMSM_05576</name>
</gene>
<dbReference type="NCBIfam" id="TIGR02603">
    <property type="entry name" value="CxxCH_TIGR02603"/>
    <property type="match status" value="1"/>
</dbReference>
<dbReference type="SUPFAM" id="SSF46626">
    <property type="entry name" value="Cytochrome c"/>
    <property type="match status" value="2"/>
</dbReference>
<reference evidence="6 7" key="1">
    <citation type="journal article" date="2013" name="Mar. Genomics">
        <title>Expression of sulfatases in Rhodopirellula baltica and the diversity of sulfatases in the genus Rhodopirellula.</title>
        <authorList>
            <person name="Wegner C.E."/>
            <person name="Richter-Heitmann T."/>
            <person name="Klindworth A."/>
            <person name="Klockow C."/>
            <person name="Richter M."/>
            <person name="Achstetter T."/>
            <person name="Glockner F.O."/>
            <person name="Harder J."/>
        </authorList>
    </citation>
    <scope>NUCLEOTIDE SEQUENCE [LARGE SCALE GENOMIC DNA]</scope>
    <source>
        <strain evidence="6 7">SM1</strain>
    </source>
</reference>
<dbReference type="SUPFAM" id="SSF50952">
    <property type="entry name" value="Soluble quinoprotein glucose dehydrogenase"/>
    <property type="match status" value="1"/>
</dbReference>
<keyword evidence="1 4" id="KW-0349">Heme</keyword>
<dbReference type="InterPro" id="IPR009056">
    <property type="entry name" value="Cyt_c-like_dom"/>
</dbReference>
<dbReference type="GO" id="GO:0046872">
    <property type="term" value="F:metal ion binding"/>
    <property type="evidence" value="ECO:0007669"/>
    <property type="project" value="UniProtKB-KW"/>
</dbReference>
<evidence type="ECO:0000313" key="6">
    <source>
        <dbReference type="EMBL" id="EMI17499.1"/>
    </source>
</evidence>
<evidence type="ECO:0000256" key="4">
    <source>
        <dbReference type="PROSITE-ProRule" id="PRU00433"/>
    </source>
</evidence>
<name>M5RU42_9BACT</name>
<dbReference type="RefSeq" id="WP_008703567.1">
    <property type="nucleotide sequence ID" value="NZ_ANOG01000791.1"/>
</dbReference>
<feature type="domain" description="Cytochrome c" evidence="5">
    <location>
        <begin position="231"/>
        <end position="310"/>
    </location>
</feature>
<dbReference type="Proteomes" id="UP000011991">
    <property type="component" value="Unassembled WGS sequence"/>
</dbReference>
<organism evidence="6 7">
    <name type="scientific">Rhodopirellula maiorica SM1</name>
    <dbReference type="NCBI Taxonomy" id="1265738"/>
    <lineage>
        <taxon>Bacteria</taxon>
        <taxon>Pseudomonadati</taxon>
        <taxon>Planctomycetota</taxon>
        <taxon>Planctomycetia</taxon>
        <taxon>Pirellulales</taxon>
        <taxon>Pirellulaceae</taxon>
        <taxon>Novipirellula</taxon>
    </lineage>
</organism>
<dbReference type="Pfam" id="PF20601">
    <property type="entry name" value="DUF6797"/>
    <property type="match status" value="1"/>
</dbReference>
<comment type="caution">
    <text evidence="6">The sequence shown here is derived from an EMBL/GenBank/DDBJ whole genome shotgun (WGS) entry which is preliminary data.</text>
</comment>
<dbReference type="EMBL" id="ANOG01000791">
    <property type="protein sequence ID" value="EMI17499.1"/>
    <property type="molecule type" value="Genomic_DNA"/>
</dbReference>
<protein>
    <submittedName>
        <fullName evidence="6">Large, multifunctional secreted protein</fullName>
    </submittedName>
</protein>
<dbReference type="OrthoDB" id="219211at2"/>
<dbReference type="InterPro" id="IPR011042">
    <property type="entry name" value="6-blade_b-propeller_TolB-like"/>
</dbReference>
<evidence type="ECO:0000256" key="1">
    <source>
        <dbReference type="ARBA" id="ARBA00022617"/>
    </source>
</evidence>
<keyword evidence="7" id="KW-1185">Reference proteome</keyword>
<dbReference type="Pfam" id="PF13442">
    <property type="entry name" value="Cytochrome_CBB3"/>
    <property type="match status" value="1"/>
</dbReference>
<dbReference type="InterPro" id="IPR011041">
    <property type="entry name" value="Quinoprot_gluc/sorb_DH_b-prop"/>
</dbReference>
<evidence type="ECO:0000313" key="7">
    <source>
        <dbReference type="Proteomes" id="UP000011991"/>
    </source>
</evidence>
<dbReference type="PROSITE" id="PS51007">
    <property type="entry name" value="CYTC"/>
    <property type="match status" value="2"/>
</dbReference>
<dbReference type="Gene3D" id="2.120.10.30">
    <property type="entry name" value="TolB, C-terminal domain"/>
    <property type="match status" value="1"/>
</dbReference>
<dbReference type="InterPro" id="IPR046476">
    <property type="entry name" value="DUF6797"/>
</dbReference>
<keyword evidence="2 4" id="KW-0479">Metal-binding</keyword>
<dbReference type="PANTHER" id="PTHR33546">
    <property type="entry name" value="LARGE, MULTIFUNCTIONAL SECRETED PROTEIN-RELATED"/>
    <property type="match status" value="1"/>
</dbReference>
<dbReference type="InterPro" id="IPR013427">
    <property type="entry name" value="Haem-bd_dom_put"/>
</dbReference>
<keyword evidence="3 4" id="KW-0408">Iron</keyword>
<dbReference type="GO" id="GO:0009055">
    <property type="term" value="F:electron transfer activity"/>
    <property type="evidence" value="ECO:0007669"/>
    <property type="project" value="InterPro"/>
</dbReference>
<dbReference type="InterPro" id="IPR036909">
    <property type="entry name" value="Cyt_c-like_dom_sf"/>
</dbReference>
<feature type="domain" description="Cytochrome c" evidence="5">
    <location>
        <begin position="53"/>
        <end position="193"/>
    </location>
</feature>
<evidence type="ECO:0000256" key="3">
    <source>
        <dbReference type="ARBA" id="ARBA00023004"/>
    </source>
</evidence>
<proteinExistence type="predicted"/>
<dbReference type="PANTHER" id="PTHR33546:SF1">
    <property type="entry name" value="LARGE, MULTIFUNCTIONAL SECRETED PROTEIN"/>
    <property type="match status" value="1"/>
</dbReference>